<keyword evidence="3" id="KW-1185">Reference proteome</keyword>
<dbReference type="Pfam" id="PF07484">
    <property type="entry name" value="Collar"/>
    <property type="match status" value="1"/>
</dbReference>
<feature type="domain" description="Phage tail collar" evidence="1">
    <location>
        <begin position="182"/>
        <end position="239"/>
    </location>
</feature>
<dbReference type="RefSeq" id="WP_200166594.1">
    <property type="nucleotide sequence ID" value="NZ_JACTSG010000004.1"/>
</dbReference>
<dbReference type="InterPro" id="IPR037053">
    <property type="entry name" value="Phage_tail_collar_dom_sf"/>
</dbReference>
<dbReference type="EMBL" id="JACTSG010000004">
    <property type="protein sequence ID" value="MBK2302435.1"/>
    <property type="molecule type" value="Genomic_DNA"/>
</dbReference>
<sequence>MSIIPFNEFTGKILPPSTEYPYGKAKNVSSQGAGDGTPLVANLLNDIFGFQQFLLDKAGIVPNGTPDTAVNSQYFQALWKIVNMMSITINLTADADYTLTATENLHKNITITDTGNVLTATRNIVVDNIGKQLVVTNSTNYDLEVKTNSGNGVVISVGSTKTLINNSSEIIDLPNPNNLPTGSLISIPADIAPPKGFLAAEGGNVSRTVFSNLFAVYGTTFGVGDGLTTFGLIDMRGNFTRGLGGNSDAIGVLQADELKSHRHTSWIYQGNVLNLQYAGYPNTYSMVGGNTGYTGGIETRPVNYAVKYFIKY</sequence>
<name>A0ABS1GC83_9GAMM</name>
<dbReference type="Gene3D" id="3.90.1340.10">
    <property type="entry name" value="Phage tail collar domain"/>
    <property type="match status" value="1"/>
</dbReference>
<proteinExistence type="predicted"/>
<gene>
    <name evidence="2" type="ORF">IBE52_05875</name>
</gene>
<evidence type="ECO:0000313" key="3">
    <source>
        <dbReference type="Proteomes" id="UP000760407"/>
    </source>
</evidence>
<reference evidence="2 3" key="1">
    <citation type="submission" date="2020-08" db="EMBL/GenBank/DDBJ databases">
        <title>Comparative genomics of Francisella species.</title>
        <authorList>
            <person name="Sahl J."/>
            <person name="Sjodin A."/>
            <person name="Wagner D."/>
            <person name="Forsman M."/>
        </authorList>
    </citation>
    <scope>NUCLEOTIDE SEQUENCE [LARGE SCALE GENOMIC DNA]</scope>
    <source>
        <strain evidence="2 3">F1093</strain>
    </source>
</reference>
<protein>
    <submittedName>
        <fullName evidence="2">Tail fiber protein</fullName>
    </submittedName>
</protein>
<comment type="caution">
    <text evidence="2">The sequence shown here is derived from an EMBL/GenBank/DDBJ whole genome shotgun (WGS) entry which is preliminary data.</text>
</comment>
<organism evidence="2 3">
    <name type="scientific">Francisella philomiragia</name>
    <dbReference type="NCBI Taxonomy" id="28110"/>
    <lineage>
        <taxon>Bacteria</taxon>
        <taxon>Pseudomonadati</taxon>
        <taxon>Pseudomonadota</taxon>
        <taxon>Gammaproteobacteria</taxon>
        <taxon>Thiotrichales</taxon>
        <taxon>Francisellaceae</taxon>
        <taxon>Francisella</taxon>
    </lineage>
</organism>
<evidence type="ECO:0000259" key="1">
    <source>
        <dbReference type="Pfam" id="PF07484"/>
    </source>
</evidence>
<evidence type="ECO:0000313" key="2">
    <source>
        <dbReference type="EMBL" id="MBK2302435.1"/>
    </source>
</evidence>
<accession>A0ABS1GC83</accession>
<dbReference type="InterPro" id="IPR011083">
    <property type="entry name" value="Phage_tail_collar_dom"/>
</dbReference>
<dbReference type="Proteomes" id="UP000760407">
    <property type="component" value="Unassembled WGS sequence"/>
</dbReference>
<dbReference type="SUPFAM" id="SSF88874">
    <property type="entry name" value="Receptor-binding domain of short tail fibre protein gp12"/>
    <property type="match status" value="1"/>
</dbReference>